<dbReference type="EMBL" id="AGCU01199495">
    <property type="status" value="NOT_ANNOTATED_CDS"/>
    <property type="molecule type" value="Genomic_DNA"/>
</dbReference>
<dbReference type="InterPro" id="IPR041874">
    <property type="entry name" value="CA4/CA15"/>
</dbReference>
<dbReference type="GO" id="GO:0048471">
    <property type="term" value="C:perinuclear region of cytoplasm"/>
    <property type="evidence" value="ECO:0007669"/>
    <property type="project" value="Ensembl"/>
</dbReference>
<dbReference type="Proteomes" id="UP000007267">
    <property type="component" value="Unassembled WGS sequence"/>
</dbReference>
<evidence type="ECO:0000256" key="15">
    <source>
        <dbReference type="ARBA" id="ARBA00045603"/>
    </source>
</evidence>
<dbReference type="Pfam" id="PF00194">
    <property type="entry name" value="Carb_anhydrase"/>
    <property type="match status" value="1"/>
</dbReference>
<keyword evidence="13 17" id="KW-0456">Lyase</keyword>
<dbReference type="GO" id="GO:0005802">
    <property type="term" value="C:trans-Golgi network"/>
    <property type="evidence" value="ECO:0007669"/>
    <property type="project" value="Ensembl"/>
</dbReference>
<comment type="similarity">
    <text evidence="3 17">Belongs to the alpha-carbonic anhydrase family.</text>
</comment>
<dbReference type="eggNOG" id="KOG0382">
    <property type="taxonomic scope" value="Eukaryota"/>
</dbReference>
<dbReference type="OMA" id="AVEFHLH"/>
<evidence type="ECO:0000256" key="4">
    <source>
        <dbReference type="ARBA" id="ARBA00011736"/>
    </source>
</evidence>
<dbReference type="AlphaFoldDB" id="K7FTJ3"/>
<dbReference type="Ensembl" id="ENSPSIT00000011410.1">
    <property type="protein sequence ID" value="ENSPSIP00000011353.1"/>
    <property type="gene ID" value="ENSPSIG00000010244.1"/>
</dbReference>
<proteinExistence type="inferred from homology"/>
<comment type="function">
    <text evidence="15">Catalyzes the reversible hydration of carbon dioxide into bicarbonate and protons and thus is essential to maintaining intracellular and extracellular pH. May stimulate the sodium/bicarbonate transporter activity of SLC4A4 that acts in pH homeostasis. It is essential for acid overload removal from the retina and retina epithelium, and acid release in the choriocapillaris in the choroid.</text>
</comment>
<reference evidence="19" key="3">
    <citation type="submission" date="2025-08" db="UniProtKB">
        <authorList>
            <consortium name="Ensembl"/>
        </authorList>
    </citation>
    <scope>IDENTIFICATION</scope>
</reference>
<name>K7FTJ3_PELSI</name>
<reference evidence="20" key="2">
    <citation type="journal article" date="2013" name="Nat. Genet.">
        <title>The draft genomes of soft-shell turtle and green sea turtle yield insights into the development and evolution of the turtle-specific body plan.</title>
        <authorList>
            <person name="Wang Z."/>
            <person name="Pascual-Anaya J."/>
            <person name="Zadissa A."/>
            <person name="Li W."/>
            <person name="Niimura Y."/>
            <person name="Huang Z."/>
            <person name="Li C."/>
            <person name="White S."/>
            <person name="Xiong Z."/>
            <person name="Fang D."/>
            <person name="Wang B."/>
            <person name="Ming Y."/>
            <person name="Chen Y."/>
            <person name="Zheng Y."/>
            <person name="Kuraku S."/>
            <person name="Pignatelli M."/>
            <person name="Herrero J."/>
            <person name="Beal K."/>
            <person name="Nozawa M."/>
            <person name="Li Q."/>
            <person name="Wang J."/>
            <person name="Zhang H."/>
            <person name="Yu L."/>
            <person name="Shigenobu S."/>
            <person name="Wang J."/>
            <person name="Liu J."/>
            <person name="Flicek P."/>
            <person name="Searle S."/>
            <person name="Wang J."/>
            <person name="Kuratani S."/>
            <person name="Yin Y."/>
            <person name="Aken B."/>
            <person name="Zhang G."/>
            <person name="Irie N."/>
        </authorList>
    </citation>
    <scope>NUCLEOTIDE SEQUENCE [LARGE SCALE GENOMIC DNA]</scope>
    <source>
        <strain evidence="20">Daiwa-1</strain>
    </source>
</reference>
<dbReference type="RefSeq" id="XP_006138697.1">
    <property type="nucleotide sequence ID" value="XM_006138635.3"/>
</dbReference>
<dbReference type="InterPro" id="IPR018338">
    <property type="entry name" value="Carbonic_anhydrase_a-class_CS"/>
</dbReference>
<dbReference type="SMART" id="SM01057">
    <property type="entry name" value="Carb_anhydrase"/>
    <property type="match status" value="1"/>
</dbReference>
<dbReference type="InterPro" id="IPR023561">
    <property type="entry name" value="Carbonic_anhydrase_a-class"/>
</dbReference>
<comment type="function">
    <text evidence="17">Reversible hydration of carbon dioxide.</text>
</comment>
<evidence type="ECO:0000256" key="6">
    <source>
        <dbReference type="ARBA" id="ARBA00022622"/>
    </source>
</evidence>
<feature type="domain" description="Alpha-carbonic anhydrase" evidence="18">
    <location>
        <begin position="22"/>
        <end position="291"/>
    </location>
</feature>
<dbReference type="GeneID" id="102456020"/>
<keyword evidence="20" id="KW-1185">Reference proteome</keyword>
<evidence type="ECO:0000256" key="17">
    <source>
        <dbReference type="RuleBase" id="RU367011"/>
    </source>
</evidence>
<dbReference type="InterPro" id="IPR001148">
    <property type="entry name" value="CA_dom"/>
</dbReference>
<dbReference type="GO" id="GO:0031526">
    <property type="term" value="C:brush border membrane"/>
    <property type="evidence" value="ECO:0007669"/>
    <property type="project" value="Ensembl"/>
</dbReference>
<evidence type="ECO:0000313" key="19">
    <source>
        <dbReference type="Ensembl" id="ENSPSIP00000011353.1"/>
    </source>
</evidence>
<dbReference type="GO" id="GO:0005791">
    <property type="term" value="C:rough endoplasmic reticulum"/>
    <property type="evidence" value="ECO:0007669"/>
    <property type="project" value="Ensembl"/>
</dbReference>
<keyword evidence="6" id="KW-0336">GPI-anchor</keyword>
<dbReference type="EC" id="4.2.1.1" evidence="17"/>
<dbReference type="GO" id="GO:0030658">
    <property type="term" value="C:transport vesicle membrane"/>
    <property type="evidence" value="ECO:0007669"/>
    <property type="project" value="Ensembl"/>
</dbReference>
<evidence type="ECO:0000256" key="1">
    <source>
        <dbReference type="ARBA" id="ARBA00001947"/>
    </source>
</evidence>
<reference evidence="20" key="1">
    <citation type="submission" date="2011-10" db="EMBL/GenBank/DDBJ databases">
        <authorList>
            <consortium name="Soft-shell Turtle Genome Consortium"/>
        </authorList>
    </citation>
    <scope>NUCLEOTIDE SEQUENCE [LARGE SCALE GENOMIC DNA]</scope>
    <source>
        <strain evidence="20">Daiwa-1</strain>
    </source>
</reference>
<evidence type="ECO:0000256" key="2">
    <source>
        <dbReference type="ARBA" id="ARBA00004609"/>
    </source>
</evidence>
<dbReference type="GO" id="GO:0015701">
    <property type="term" value="P:bicarbonate transport"/>
    <property type="evidence" value="ECO:0007669"/>
    <property type="project" value="Ensembl"/>
</dbReference>
<dbReference type="GO" id="GO:0004089">
    <property type="term" value="F:carbonate dehydratase activity"/>
    <property type="evidence" value="ECO:0007669"/>
    <property type="project" value="UniProtKB-UniRule"/>
</dbReference>
<dbReference type="GeneTree" id="ENSGT00940000155690"/>
<evidence type="ECO:0000256" key="9">
    <source>
        <dbReference type="ARBA" id="ARBA00022833"/>
    </source>
</evidence>
<keyword evidence="14" id="KW-0449">Lipoprotein</keyword>
<keyword evidence="7 17" id="KW-0479">Metal-binding</keyword>
<gene>
    <name evidence="19" type="primary">CA4</name>
</gene>
<keyword evidence="12" id="KW-0325">Glycoprotein</keyword>
<evidence type="ECO:0000256" key="5">
    <source>
        <dbReference type="ARBA" id="ARBA00022475"/>
    </source>
</evidence>
<evidence type="ECO:0000256" key="8">
    <source>
        <dbReference type="ARBA" id="ARBA00022729"/>
    </source>
</evidence>
<keyword evidence="9 17" id="KW-0862">Zinc</keyword>
<dbReference type="PROSITE" id="PS51144">
    <property type="entry name" value="ALPHA_CA_2"/>
    <property type="match status" value="1"/>
</dbReference>
<comment type="catalytic activity">
    <reaction evidence="16">
        <text>hydrogencarbonate + H(+) = CO2 + H2O</text>
        <dbReference type="Rhea" id="RHEA:10748"/>
        <dbReference type="ChEBI" id="CHEBI:15377"/>
        <dbReference type="ChEBI" id="CHEBI:15378"/>
        <dbReference type="ChEBI" id="CHEBI:16526"/>
        <dbReference type="ChEBI" id="CHEBI:17544"/>
        <dbReference type="EC" id="4.2.1.1"/>
    </reaction>
    <physiologicalReaction direction="left-to-right" evidence="16">
        <dbReference type="Rhea" id="RHEA:10749"/>
    </physiologicalReaction>
    <physiologicalReaction direction="right-to-left" evidence="16">
        <dbReference type="Rhea" id="RHEA:10750"/>
    </physiologicalReaction>
</comment>
<keyword evidence="11" id="KW-1015">Disulfide bond</keyword>
<dbReference type="GO" id="GO:0070062">
    <property type="term" value="C:extracellular exosome"/>
    <property type="evidence" value="ECO:0007669"/>
    <property type="project" value="Ensembl"/>
</dbReference>
<comment type="subcellular location">
    <subcellularLocation>
        <location evidence="2">Cell membrane</location>
        <topology evidence="2">Lipid-anchor</topology>
        <topology evidence="2">GPI-anchor</topology>
    </subcellularLocation>
</comment>
<organism evidence="19 20">
    <name type="scientific">Pelodiscus sinensis</name>
    <name type="common">Chinese softshell turtle</name>
    <name type="synonym">Trionyx sinensis</name>
    <dbReference type="NCBI Taxonomy" id="13735"/>
    <lineage>
        <taxon>Eukaryota</taxon>
        <taxon>Metazoa</taxon>
        <taxon>Chordata</taxon>
        <taxon>Craniata</taxon>
        <taxon>Vertebrata</taxon>
        <taxon>Euteleostomi</taxon>
        <taxon>Archelosauria</taxon>
        <taxon>Testudinata</taxon>
        <taxon>Testudines</taxon>
        <taxon>Cryptodira</taxon>
        <taxon>Trionychia</taxon>
        <taxon>Trionychidae</taxon>
        <taxon>Pelodiscus</taxon>
    </lineage>
</organism>
<dbReference type="HOGENOM" id="CLU_039326_2_0_1"/>
<dbReference type="PANTHER" id="PTHR18952">
    <property type="entry name" value="CARBONIC ANHYDRASE"/>
    <property type="match status" value="1"/>
</dbReference>
<dbReference type="Gene3D" id="3.10.200.10">
    <property type="entry name" value="Alpha carbonic anhydrase"/>
    <property type="match status" value="1"/>
</dbReference>
<protein>
    <recommendedName>
        <fullName evidence="17">Carbonic anhydrase</fullName>
        <ecNumber evidence="17">4.2.1.1</ecNumber>
    </recommendedName>
</protein>
<dbReference type="CTD" id="762"/>
<evidence type="ECO:0000256" key="7">
    <source>
        <dbReference type="ARBA" id="ARBA00022723"/>
    </source>
</evidence>
<evidence type="ECO:0000256" key="11">
    <source>
        <dbReference type="ARBA" id="ARBA00023157"/>
    </source>
</evidence>
<feature type="signal peptide" evidence="17">
    <location>
        <begin position="1"/>
        <end position="20"/>
    </location>
</feature>
<accession>K7FTJ3</accession>
<keyword evidence="5" id="KW-1003">Cell membrane</keyword>
<evidence type="ECO:0000256" key="13">
    <source>
        <dbReference type="ARBA" id="ARBA00023239"/>
    </source>
</evidence>
<comment type="subunit">
    <text evidence="4">Interacts with SLC4A4.</text>
</comment>
<dbReference type="InterPro" id="IPR036398">
    <property type="entry name" value="CA_dom_sf"/>
</dbReference>
<dbReference type="OrthoDB" id="429145at2759"/>
<comment type="cofactor">
    <cofactor evidence="1 17">
        <name>Zn(2+)</name>
        <dbReference type="ChEBI" id="CHEBI:29105"/>
    </cofactor>
</comment>
<keyword evidence="8 17" id="KW-0732">Signal</keyword>
<dbReference type="CDD" id="cd03117">
    <property type="entry name" value="alpha_CA_IV_XV_like"/>
    <property type="match status" value="1"/>
</dbReference>
<feature type="chain" id="PRO_5025086746" description="Carbonic anhydrase" evidence="17">
    <location>
        <begin position="21"/>
        <end position="317"/>
    </location>
</feature>
<dbReference type="PANTHER" id="PTHR18952:SF95">
    <property type="entry name" value="CARBONIC ANHYDRASE 4"/>
    <property type="match status" value="1"/>
</dbReference>
<dbReference type="PROSITE" id="PS00162">
    <property type="entry name" value="ALPHA_CA_1"/>
    <property type="match status" value="1"/>
</dbReference>
<evidence type="ECO:0000256" key="12">
    <source>
        <dbReference type="ARBA" id="ARBA00023180"/>
    </source>
</evidence>
<dbReference type="GO" id="GO:0030667">
    <property type="term" value="C:secretory granule membrane"/>
    <property type="evidence" value="ECO:0007669"/>
    <property type="project" value="Ensembl"/>
</dbReference>
<reference evidence="19" key="4">
    <citation type="submission" date="2025-09" db="UniProtKB">
        <authorList>
            <consortium name="Ensembl"/>
        </authorList>
    </citation>
    <scope>IDENTIFICATION</scope>
</reference>
<keyword evidence="10" id="KW-0472">Membrane</keyword>
<dbReference type="SUPFAM" id="SSF51069">
    <property type="entry name" value="Carbonic anhydrase"/>
    <property type="match status" value="1"/>
</dbReference>
<evidence type="ECO:0000256" key="14">
    <source>
        <dbReference type="ARBA" id="ARBA00023288"/>
    </source>
</evidence>
<dbReference type="KEGG" id="pss:102456020"/>
<evidence type="ECO:0000256" key="10">
    <source>
        <dbReference type="ARBA" id="ARBA00023136"/>
    </source>
</evidence>
<dbReference type="GO" id="GO:0008270">
    <property type="term" value="F:zinc ion binding"/>
    <property type="evidence" value="ECO:0007669"/>
    <property type="project" value="UniProtKB-UniRule"/>
</dbReference>
<dbReference type="STRING" id="13735.ENSPSIP00000011353"/>
<dbReference type="GO" id="GO:0005793">
    <property type="term" value="C:endoplasmic reticulum-Golgi intermediate compartment"/>
    <property type="evidence" value="ECO:0007669"/>
    <property type="project" value="Ensembl"/>
</dbReference>
<evidence type="ECO:0000256" key="16">
    <source>
        <dbReference type="ARBA" id="ARBA00049061"/>
    </source>
</evidence>
<dbReference type="FunFam" id="3.10.200.10:FF:000003">
    <property type="entry name" value="Carbonic anhydrase 12"/>
    <property type="match status" value="1"/>
</dbReference>
<evidence type="ECO:0000259" key="18">
    <source>
        <dbReference type="PROSITE" id="PS51144"/>
    </source>
</evidence>
<sequence length="317" mass="35908">MELLFLVLLSLHIASTATEGDKEWCYLSQQCDLPECEEPRLWETVNAECGKDNQSPINIVTNKVKYKKDLKRFSFEGYENAQSSPWNIKNNGHTVKVSLDGSAKISNGGLFNQYKAIEFHFHWGNKLGSRPSPGSEHSIDGERYDMELHIVHKKESFSSAKDASNDKEQLAVLAFFIKIGAENEKYAPLIEKLNDVPTKGNEKTMAALPLESLIPPEKNLTGYYRYSGSLTTPGCNETVIWTIFKEPIALSENQMENFWKKLYFTEDKTLLMTDNFRPVQPLNDRVVYHSDGSILLSPANALLVAPTLIYLMSLLFQ</sequence>
<evidence type="ECO:0000313" key="20">
    <source>
        <dbReference type="Proteomes" id="UP000007267"/>
    </source>
</evidence>
<evidence type="ECO:0000256" key="3">
    <source>
        <dbReference type="ARBA" id="ARBA00010718"/>
    </source>
</evidence>
<dbReference type="GO" id="GO:0009897">
    <property type="term" value="C:external side of plasma membrane"/>
    <property type="evidence" value="ECO:0007669"/>
    <property type="project" value="Ensembl"/>
</dbReference>